<dbReference type="GO" id="GO:0005737">
    <property type="term" value="C:cytoplasm"/>
    <property type="evidence" value="ECO:0007669"/>
    <property type="project" value="UniProtKB-SubCell"/>
</dbReference>
<organism evidence="27 28">
    <name type="scientific">Sapajus apella</name>
    <name type="common">Brown-capped capuchin</name>
    <name type="synonym">Cebus apella</name>
    <dbReference type="NCBI Taxonomy" id="9515"/>
    <lineage>
        <taxon>Eukaryota</taxon>
        <taxon>Metazoa</taxon>
        <taxon>Chordata</taxon>
        <taxon>Craniata</taxon>
        <taxon>Vertebrata</taxon>
        <taxon>Euteleostomi</taxon>
        <taxon>Mammalia</taxon>
        <taxon>Eutheria</taxon>
        <taxon>Euarchontoglires</taxon>
        <taxon>Primates</taxon>
        <taxon>Haplorrhini</taxon>
        <taxon>Platyrrhini</taxon>
        <taxon>Cebidae</taxon>
        <taxon>Cebinae</taxon>
        <taxon>Sapajus</taxon>
    </lineage>
</organism>
<sequence length="430" mass="49247">MTFNSFEGSKTCVPADINKDEEFVEEFNRLKTFANFPSSSPVSASTLARAGFLYTGEGDTVRCFSCHAAVDRWQYGDSAIGRHRKVSPNCRFINGFYFENSATQPTNSGIQNGQYKVENYLGSRNHFALDRPSETHADYLLRTGQVVDISDTIYPRNPAMYREEARLKSFQNWPDYAHLTPRELASAGLYYTGVDDQVQCFCCGGKLKNWEPCDRAWSEHKRHFPNCFFVLGRNLNIRSESDPVSSDRNYPNSTNLPRNPSMADYEARIITFGTWIYSVNKEQLARAGFYALGDGDKVKCFHCGGGLTDWKPSEDPWEQHAKWYPGCKYLLEQKGQEYVNNIHLTHSFEECLVRTTEKTPSLTRRIEISTEEQLRRLQEEKLCKICMDRNIAIVFVPCGHLVTCKQCAEAVDKCPMCYTVITFKQKIFMS</sequence>
<evidence type="ECO:0000256" key="5">
    <source>
        <dbReference type="ARBA" id="ARBA00012483"/>
    </source>
</evidence>
<dbReference type="PROSITE" id="PS50143">
    <property type="entry name" value="BIR_REPEAT_2"/>
    <property type="match status" value="3"/>
</dbReference>
<dbReference type="InterPro" id="IPR001370">
    <property type="entry name" value="BIR_rpt"/>
</dbReference>
<evidence type="ECO:0000256" key="25">
    <source>
        <dbReference type="PROSITE-ProRule" id="PRU00175"/>
    </source>
</evidence>
<evidence type="ECO:0000256" key="20">
    <source>
        <dbReference type="ARBA" id="ARBA00044089"/>
    </source>
</evidence>
<dbReference type="GO" id="GO:0008270">
    <property type="term" value="F:zinc ion binding"/>
    <property type="evidence" value="ECO:0007669"/>
    <property type="project" value="UniProtKB-KW"/>
</dbReference>
<keyword evidence="19" id="KW-0539">Nucleus</keyword>
<keyword evidence="14 25" id="KW-0863">Zinc-finger</keyword>
<dbReference type="GO" id="GO:0016055">
    <property type="term" value="P:Wnt signaling pathway"/>
    <property type="evidence" value="ECO:0007669"/>
    <property type="project" value="UniProtKB-KW"/>
</dbReference>
<proteinExistence type="inferred from homology"/>
<comment type="similarity">
    <text evidence="4">Belongs to the IAP family.</text>
</comment>
<feature type="domain" description="RING-type" evidence="26">
    <location>
        <begin position="383"/>
        <end position="417"/>
    </location>
</feature>
<dbReference type="AlphaFoldDB" id="A0A6J3G8K4"/>
<dbReference type="FunFam" id="3.30.40.10:FF:000184">
    <property type="entry name" value="Baculoviral IAP repeat containing 2"/>
    <property type="match status" value="1"/>
</dbReference>
<dbReference type="SUPFAM" id="SSF57924">
    <property type="entry name" value="Inhibitor of apoptosis (IAP) repeat"/>
    <property type="match status" value="3"/>
</dbReference>
<keyword evidence="11" id="KW-0053">Apoptosis</keyword>
<keyword evidence="6" id="KW-0963">Cytoplasm</keyword>
<evidence type="ECO:0000256" key="2">
    <source>
        <dbReference type="ARBA" id="ARBA00004123"/>
    </source>
</evidence>
<evidence type="ECO:0000256" key="11">
    <source>
        <dbReference type="ARBA" id="ARBA00022703"/>
    </source>
</evidence>
<evidence type="ECO:0000256" key="6">
    <source>
        <dbReference type="ARBA" id="ARBA00022490"/>
    </source>
</evidence>
<protein>
    <recommendedName>
        <fullName evidence="20">E3 ubiquitin-protein ligase XIAP</fullName>
        <ecNumber evidence="5">2.3.2.27</ecNumber>
    </recommendedName>
    <alternativeName>
        <fullName evidence="21">Baculoviral IAP repeat-containing protein 4</fullName>
    </alternativeName>
    <alternativeName>
        <fullName evidence="24">Inhibitor of apoptosis protein 3</fullName>
    </alternativeName>
    <alternativeName>
        <fullName evidence="23">RING-type E3 ubiquitin transferase XIAP</fullName>
    </alternativeName>
    <alternativeName>
        <fullName evidence="22">X-linked inhibitor of apoptosis protein</fullName>
    </alternativeName>
</protein>
<dbReference type="EC" id="2.3.2.27" evidence="5"/>
<dbReference type="GO" id="GO:0061630">
    <property type="term" value="F:ubiquitin protein ligase activity"/>
    <property type="evidence" value="ECO:0007669"/>
    <property type="project" value="UniProtKB-EC"/>
</dbReference>
<evidence type="ECO:0000256" key="21">
    <source>
        <dbReference type="ARBA" id="ARBA00044214"/>
    </source>
</evidence>
<dbReference type="GO" id="GO:0090263">
    <property type="term" value="P:positive regulation of canonical Wnt signaling pathway"/>
    <property type="evidence" value="ECO:0007669"/>
    <property type="project" value="TreeGrafter"/>
</dbReference>
<dbReference type="CTD" id="331"/>
<dbReference type="GO" id="GO:0005634">
    <property type="term" value="C:nucleus"/>
    <property type="evidence" value="ECO:0007669"/>
    <property type="project" value="UniProtKB-SubCell"/>
</dbReference>
<evidence type="ECO:0000256" key="7">
    <source>
        <dbReference type="ARBA" id="ARBA00022499"/>
    </source>
</evidence>
<reference evidence="28" key="1">
    <citation type="submission" date="2025-08" db="UniProtKB">
        <authorList>
            <consortium name="RefSeq"/>
        </authorList>
    </citation>
    <scope>IDENTIFICATION</scope>
    <source>
        <tissue evidence="28">Blood</tissue>
    </source>
</reference>
<dbReference type="InterPro" id="IPR013083">
    <property type="entry name" value="Znf_RING/FYVE/PHD"/>
</dbReference>
<keyword evidence="13" id="KW-0677">Repeat</keyword>
<dbReference type="PANTHER" id="PTHR10044">
    <property type="entry name" value="INHIBITOR OF APOPTOSIS"/>
    <property type="match status" value="1"/>
</dbReference>
<evidence type="ECO:0000256" key="9">
    <source>
        <dbReference type="ARBA" id="ARBA00022679"/>
    </source>
</evidence>
<keyword evidence="10" id="KW-0879">Wnt signaling pathway</keyword>
<dbReference type="FunFam" id="1.10.1170.10:FF:000011">
    <property type="entry name" value="E3 ubiquitin-protein ligase XIAP"/>
    <property type="match status" value="1"/>
</dbReference>
<evidence type="ECO:0000259" key="26">
    <source>
        <dbReference type="PROSITE" id="PS50089"/>
    </source>
</evidence>
<evidence type="ECO:0000256" key="15">
    <source>
        <dbReference type="ARBA" id="ARBA00022786"/>
    </source>
</evidence>
<evidence type="ECO:0000256" key="18">
    <source>
        <dbReference type="ARBA" id="ARBA00022843"/>
    </source>
</evidence>
<dbReference type="GO" id="GO:0046330">
    <property type="term" value="P:positive regulation of JNK cascade"/>
    <property type="evidence" value="ECO:0007669"/>
    <property type="project" value="UniProtKB-ARBA"/>
</dbReference>
<dbReference type="RefSeq" id="XP_032114329.1">
    <property type="nucleotide sequence ID" value="XM_032258438.1"/>
</dbReference>
<dbReference type="GO" id="GO:0004869">
    <property type="term" value="F:cysteine-type endopeptidase inhibitor activity"/>
    <property type="evidence" value="ECO:0007669"/>
    <property type="project" value="UniProtKB-ARBA"/>
</dbReference>
<evidence type="ECO:0000256" key="12">
    <source>
        <dbReference type="ARBA" id="ARBA00022723"/>
    </source>
</evidence>
<evidence type="ECO:0000256" key="24">
    <source>
        <dbReference type="ARBA" id="ARBA00077586"/>
    </source>
</evidence>
<dbReference type="SMART" id="SM00184">
    <property type="entry name" value="RING"/>
    <property type="match status" value="1"/>
</dbReference>
<dbReference type="Pfam" id="PF00653">
    <property type="entry name" value="BIR"/>
    <property type="match status" value="3"/>
</dbReference>
<dbReference type="Gene3D" id="1.10.1170.10">
    <property type="entry name" value="Inhibitor Of Apoptosis Protein (2mihbC-IAP-1), Chain A"/>
    <property type="match status" value="3"/>
</dbReference>
<dbReference type="Gene3D" id="3.30.40.10">
    <property type="entry name" value="Zinc/RING finger domain, C3HC4 (zinc finger)"/>
    <property type="match status" value="1"/>
</dbReference>
<dbReference type="Proteomes" id="UP000504640">
    <property type="component" value="Unplaced"/>
</dbReference>
<evidence type="ECO:0000256" key="17">
    <source>
        <dbReference type="ARBA" id="ARBA00022833"/>
    </source>
</evidence>
<dbReference type="GO" id="GO:0043027">
    <property type="term" value="F:cysteine-type endopeptidase inhibitor activity involved in apoptotic process"/>
    <property type="evidence" value="ECO:0007669"/>
    <property type="project" value="TreeGrafter"/>
</dbReference>
<dbReference type="SMART" id="SM00238">
    <property type="entry name" value="BIR"/>
    <property type="match status" value="3"/>
</dbReference>
<comment type="subcellular location">
    <subcellularLocation>
        <location evidence="3">Cytoplasm</location>
    </subcellularLocation>
    <subcellularLocation>
        <location evidence="2">Nucleus</location>
    </subcellularLocation>
</comment>
<dbReference type="FunFam" id="1.10.1170.10:FF:000002">
    <property type="entry name" value="Baculoviral IAP repeat containing 7"/>
    <property type="match status" value="1"/>
</dbReference>
<keyword evidence="15" id="KW-0833">Ubl conjugation pathway</keyword>
<dbReference type="GO" id="GO:0006915">
    <property type="term" value="P:apoptotic process"/>
    <property type="evidence" value="ECO:0007669"/>
    <property type="project" value="UniProtKB-KW"/>
</dbReference>
<evidence type="ECO:0000256" key="1">
    <source>
        <dbReference type="ARBA" id="ARBA00000900"/>
    </source>
</evidence>
<keyword evidence="27" id="KW-1185">Reference proteome</keyword>
<dbReference type="CDD" id="cd16714">
    <property type="entry name" value="RING-HC_BIRC4_8"/>
    <property type="match status" value="1"/>
</dbReference>
<dbReference type="FunFam" id="1.10.533.10:FF:000050">
    <property type="entry name" value="E3 ubiquitin-protein ligase XIAP"/>
    <property type="match status" value="1"/>
</dbReference>
<evidence type="ECO:0000256" key="10">
    <source>
        <dbReference type="ARBA" id="ARBA00022687"/>
    </source>
</evidence>
<keyword evidence="7" id="KW-1017">Isopeptide bond</keyword>
<evidence type="ECO:0000256" key="3">
    <source>
        <dbReference type="ARBA" id="ARBA00004496"/>
    </source>
</evidence>
<dbReference type="PROSITE" id="PS50089">
    <property type="entry name" value="ZF_RING_2"/>
    <property type="match status" value="1"/>
</dbReference>
<evidence type="ECO:0000313" key="27">
    <source>
        <dbReference type="Proteomes" id="UP000504640"/>
    </source>
</evidence>
<evidence type="ECO:0000256" key="22">
    <source>
        <dbReference type="ARBA" id="ARBA00044224"/>
    </source>
</evidence>
<keyword evidence="17" id="KW-0862">Zinc</keyword>
<evidence type="ECO:0000313" key="28">
    <source>
        <dbReference type="RefSeq" id="XP_032114329.1"/>
    </source>
</evidence>
<evidence type="ECO:0000256" key="13">
    <source>
        <dbReference type="ARBA" id="ARBA00022737"/>
    </source>
</evidence>
<comment type="catalytic activity">
    <reaction evidence="1">
        <text>S-ubiquitinyl-[E2 ubiquitin-conjugating enzyme]-L-cysteine + [acceptor protein]-L-lysine = [E2 ubiquitin-conjugating enzyme]-L-cysteine + N(6)-ubiquitinyl-[acceptor protein]-L-lysine.</text>
        <dbReference type="EC" id="2.3.2.27"/>
    </reaction>
</comment>
<dbReference type="InterPro" id="IPR001841">
    <property type="entry name" value="Znf_RING"/>
</dbReference>
<keyword evidence="9" id="KW-0808">Transferase</keyword>
<keyword evidence="8" id="KW-0597">Phosphoprotein</keyword>
<dbReference type="FunFam" id="1.10.1170.10:FF:000008">
    <property type="entry name" value="Putative e3 ubiquitin-protein ligase xiap"/>
    <property type="match status" value="1"/>
</dbReference>
<dbReference type="GO" id="GO:0051726">
    <property type="term" value="P:regulation of cell cycle"/>
    <property type="evidence" value="ECO:0007669"/>
    <property type="project" value="TreeGrafter"/>
</dbReference>
<evidence type="ECO:0000256" key="23">
    <source>
        <dbReference type="ARBA" id="ARBA00044244"/>
    </source>
</evidence>
<evidence type="ECO:0000256" key="16">
    <source>
        <dbReference type="ARBA" id="ARBA00022799"/>
    </source>
</evidence>
<dbReference type="Pfam" id="PF13920">
    <property type="entry name" value="zf-C3HC4_3"/>
    <property type="match status" value="1"/>
</dbReference>
<dbReference type="CDD" id="cd00022">
    <property type="entry name" value="BIR"/>
    <property type="match status" value="3"/>
</dbReference>
<keyword evidence="12" id="KW-0479">Metal-binding</keyword>
<dbReference type="GO" id="GO:0043066">
    <property type="term" value="P:negative regulation of apoptotic process"/>
    <property type="evidence" value="ECO:0007669"/>
    <property type="project" value="TreeGrafter"/>
</dbReference>
<evidence type="ECO:0000256" key="4">
    <source>
        <dbReference type="ARBA" id="ARBA00006672"/>
    </source>
</evidence>
<dbReference type="GO" id="GO:0031398">
    <property type="term" value="P:positive regulation of protein ubiquitination"/>
    <property type="evidence" value="ECO:0007669"/>
    <property type="project" value="TreeGrafter"/>
</dbReference>
<evidence type="ECO:0000256" key="8">
    <source>
        <dbReference type="ARBA" id="ARBA00022553"/>
    </source>
</evidence>
<dbReference type="GeneID" id="116536646"/>
<dbReference type="GO" id="GO:0010804">
    <property type="term" value="P:negative regulation of tumor necrosis factor-mediated signaling pathway"/>
    <property type="evidence" value="ECO:0007669"/>
    <property type="project" value="UniProtKB-ARBA"/>
</dbReference>
<evidence type="ECO:0000256" key="19">
    <source>
        <dbReference type="ARBA" id="ARBA00023242"/>
    </source>
</evidence>
<dbReference type="FunFam" id="1.10.1170.10:FF:000003">
    <property type="entry name" value="E3 ubiquitin-protein ligase XIAP"/>
    <property type="match status" value="1"/>
</dbReference>
<dbReference type="PANTHER" id="PTHR10044:SF115">
    <property type="entry name" value="E3 UBIQUITIN-PROTEIN LIGASE XIAP"/>
    <property type="match status" value="1"/>
</dbReference>
<dbReference type="PROSITE" id="PS01282">
    <property type="entry name" value="BIR_REPEAT_1"/>
    <property type="match status" value="2"/>
</dbReference>
<accession>A0A6J3G8K4</accession>
<keyword evidence="16" id="KW-0702">S-nitrosylation</keyword>
<name>A0A6J3G8K4_SAPAP</name>
<keyword evidence="18" id="KW-0832">Ubl conjugation</keyword>
<evidence type="ECO:0000256" key="14">
    <source>
        <dbReference type="ARBA" id="ARBA00022771"/>
    </source>
</evidence>
<dbReference type="InterPro" id="IPR050784">
    <property type="entry name" value="IAP"/>
</dbReference>
<gene>
    <name evidence="28" type="primary">XIAP</name>
</gene>